<dbReference type="InParanoid" id="A0A061GJI0"/>
<dbReference type="PANTHER" id="PTHR11649:SF75">
    <property type="entry name" value="PROTEIN, PUTATIVE, EXPRESSED-RELATED"/>
    <property type="match status" value="1"/>
</dbReference>
<feature type="domain" description="F-box" evidence="1">
    <location>
        <begin position="12"/>
        <end position="61"/>
    </location>
</feature>
<dbReference type="AlphaFoldDB" id="A0A061GJI0"/>
<sequence length="320" mass="36903">MRLIENTMKKKSTNINSLPREMLAEILRHAASNSIVDFRNVKLSCKAFLEASNDNHIFENVSMENISLVPWYKKEKIFLKRCKDAKNAEALYRTGMLKFFNKKKLESGLRYLKKAIKKNHVEAKYVYGIILICLGGELKQKGLQIVSSLDRTGSSTRSKTKKMLRMMWVRVSLERPKESFHNAKFGCNSDDNLSSDQGQAWEAKDNPFDNLSCCNSCFWDSEAILFSDMSYIGLHFLLNRYAAAPQELRTDWSKFTKDYFRNRSTLVSVFLLIDAGIPAKKIDLEYASWLGQDQIPMTLIFTKCDKRKKKNNGGKRPEKT</sequence>
<evidence type="ECO:0000313" key="2">
    <source>
        <dbReference type="EMBL" id="EOY29661.1"/>
    </source>
</evidence>
<dbReference type="FunCoup" id="A0A061GJI0">
    <property type="interactions" value="116"/>
</dbReference>
<dbReference type="Proteomes" id="UP000026915">
    <property type="component" value="Chromosome 9"/>
</dbReference>
<reference evidence="2 3" key="1">
    <citation type="journal article" date="2013" name="Genome Biol.">
        <title>The genome sequence of the most widely cultivated cacao type and its use to identify candidate genes regulating pod color.</title>
        <authorList>
            <person name="Motamayor J.C."/>
            <person name="Mockaitis K."/>
            <person name="Schmutz J."/>
            <person name="Haiminen N."/>
            <person name="Iii D.L."/>
            <person name="Cornejo O."/>
            <person name="Findley S.D."/>
            <person name="Zheng P."/>
            <person name="Utro F."/>
            <person name="Royaert S."/>
            <person name="Saski C."/>
            <person name="Jenkins J."/>
            <person name="Podicheti R."/>
            <person name="Zhao M."/>
            <person name="Scheffler B.E."/>
            <person name="Stack J.C."/>
            <person name="Feltus F.A."/>
            <person name="Mustiga G.M."/>
            <person name="Amores F."/>
            <person name="Phillips W."/>
            <person name="Marelli J.P."/>
            <person name="May G.D."/>
            <person name="Shapiro H."/>
            <person name="Ma J."/>
            <person name="Bustamante C.D."/>
            <person name="Schnell R.J."/>
            <person name="Main D."/>
            <person name="Gilbert D."/>
            <person name="Parida L."/>
            <person name="Kuhn D.N."/>
        </authorList>
    </citation>
    <scope>NUCLEOTIDE SEQUENCE [LARGE SCALE GENOMIC DNA]</scope>
    <source>
        <strain evidence="3">cv. Matina 1-6</strain>
    </source>
</reference>
<protein>
    <submittedName>
        <fullName evidence="2">F-box family protein</fullName>
    </submittedName>
</protein>
<keyword evidence="3" id="KW-1185">Reference proteome</keyword>
<dbReference type="EMBL" id="CM001887">
    <property type="protein sequence ID" value="EOY29661.1"/>
    <property type="molecule type" value="Genomic_DNA"/>
</dbReference>
<name>A0A061GJI0_THECC</name>
<evidence type="ECO:0000259" key="1">
    <source>
        <dbReference type="PROSITE" id="PS50181"/>
    </source>
</evidence>
<dbReference type="InterPro" id="IPR027417">
    <property type="entry name" value="P-loop_NTPase"/>
</dbReference>
<dbReference type="SUPFAM" id="SSF81901">
    <property type="entry name" value="HCP-like"/>
    <property type="match status" value="1"/>
</dbReference>
<dbReference type="eggNOG" id="KOG2486">
    <property type="taxonomic scope" value="Eukaryota"/>
</dbReference>
<proteinExistence type="predicted"/>
<dbReference type="InterPro" id="IPR001810">
    <property type="entry name" value="F-box_dom"/>
</dbReference>
<dbReference type="Pfam" id="PF23310">
    <property type="entry name" value="TPR_27"/>
    <property type="match status" value="1"/>
</dbReference>
<dbReference type="SUPFAM" id="SSF52540">
    <property type="entry name" value="P-loop containing nucleoside triphosphate hydrolases"/>
    <property type="match status" value="1"/>
</dbReference>
<dbReference type="STRING" id="3641.A0A061GJI0"/>
<dbReference type="PANTHER" id="PTHR11649">
    <property type="entry name" value="MSS1/TRME-RELATED GTP-BINDING PROTEIN"/>
    <property type="match status" value="1"/>
</dbReference>
<evidence type="ECO:0000313" key="3">
    <source>
        <dbReference type="Proteomes" id="UP000026915"/>
    </source>
</evidence>
<accession>A0A061GJI0</accession>
<dbReference type="SUPFAM" id="SSF81383">
    <property type="entry name" value="F-box domain"/>
    <property type="match status" value="1"/>
</dbReference>
<dbReference type="InterPro" id="IPR036047">
    <property type="entry name" value="F-box-like_dom_sf"/>
</dbReference>
<dbReference type="Gene3D" id="3.40.50.300">
    <property type="entry name" value="P-loop containing nucleotide triphosphate hydrolases"/>
    <property type="match status" value="1"/>
</dbReference>
<dbReference type="InterPro" id="IPR057136">
    <property type="entry name" value="At2g35280_TPR_dom"/>
</dbReference>
<organism evidence="2 3">
    <name type="scientific">Theobroma cacao</name>
    <name type="common">Cacao</name>
    <name type="synonym">Cocoa</name>
    <dbReference type="NCBI Taxonomy" id="3641"/>
    <lineage>
        <taxon>Eukaryota</taxon>
        <taxon>Viridiplantae</taxon>
        <taxon>Streptophyta</taxon>
        <taxon>Embryophyta</taxon>
        <taxon>Tracheophyta</taxon>
        <taxon>Spermatophyta</taxon>
        <taxon>Magnoliopsida</taxon>
        <taxon>eudicotyledons</taxon>
        <taxon>Gunneridae</taxon>
        <taxon>Pentapetalae</taxon>
        <taxon>rosids</taxon>
        <taxon>malvids</taxon>
        <taxon>Malvales</taxon>
        <taxon>Malvaceae</taxon>
        <taxon>Byttnerioideae</taxon>
        <taxon>Theobroma</taxon>
    </lineage>
</organism>
<dbReference type="PROSITE" id="PS50181">
    <property type="entry name" value="FBOX"/>
    <property type="match status" value="1"/>
</dbReference>
<dbReference type="eggNOG" id="KOG0851">
    <property type="taxonomic scope" value="Eukaryota"/>
</dbReference>
<dbReference type="HOGENOM" id="CLU_075437_0_0_1"/>
<gene>
    <name evidence="2" type="ORF">TCM_037140</name>
</gene>
<dbReference type="Gramene" id="EOY29661">
    <property type="protein sequence ID" value="EOY29661"/>
    <property type="gene ID" value="TCM_037140"/>
</dbReference>